<proteinExistence type="predicted"/>
<keyword evidence="2" id="KW-1185">Reference proteome</keyword>
<protein>
    <submittedName>
        <fullName evidence="1">Uncharacterized protein</fullName>
    </submittedName>
</protein>
<reference evidence="1" key="3">
    <citation type="submission" date="2022-06" db="UniProtKB">
        <authorList>
            <consortium name="EnsemblPlants"/>
        </authorList>
    </citation>
    <scope>IDENTIFICATION</scope>
</reference>
<organism evidence="1 2">
    <name type="scientific">Triticum urartu</name>
    <name type="common">Red wild einkorn</name>
    <name type="synonym">Crithodium urartu</name>
    <dbReference type="NCBI Taxonomy" id="4572"/>
    <lineage>
        <taxon>Eukaryota</taxon>
        <taxon>Viridiplantae</taxon>
        <taxon>Streptophyta</taxon>
        <taxon>Embryophyta</taxon>
        <taxon>Tracheophyta</taxon>
        <taxon>Spermatophyta</taxon>
        <taxon>Magnoliopsida</taxon>
        <taxon>Liliopsida</taxon>
        <taxon>Poales</taxon>
        <taxon>Poaceae</taxon>
        <taxon>BOP clade</taxon>
        <taxon>Pooideae</taxon>
        <taxon>Triticodae</taxon>
        <taxon>Triticeae</taxon>
        <taxon>Triticinae</taxon>
        <taxon>Triticum</taxon>
    </lineage>
</organism>
<name>A0A8R7UC23_TRIUA</name>
<dbReference type="Gramene" id="TuG1812G0500000770.01.T01">
    <property type="protein sequence ID" value="TuG1812G0500000770.01.T01.cds429532"/>
    <property type="gene ID" value="TuG1812G0500000770.01"/>
</dbReference>
<reference evidence="2" key="1">
    <citation type="journal article" date="2013" name="Nature">
        <title>Draft genome of the wheat A-genome progenitor Triticum urartu.</title>
        <authorList>
            <person name="Ling H.Q."/>
            <person name="Zhao S."/>
            <person name="Liu D."/>
            <person name="Wang J."/>
            <person name="Sun H."/>
            <person name="Zhang C."/>
            <person name="Fan H."/>
            <person name="Li D."/>
            <person name="Dong L."/>
            <person name="Tao Y."/>
            <person name="Gao C."/>
            <person name="Wu H."/>
            <person name="Li Y."/>
            <person name="Cui Y."/>
            <person name="Guo X."/>
            <person name="Zheng S."/>
            <person name="Wang B."/>
            <person name="Yu K."/>
            <person name="Liang Q."/>
            <person name="Yang W."/>
            <person name="Lou X."/>
            <person name="Chen J."/>
            <person name="Feng M."/>
            <person name="Jian J."/>
            <person name="Zhang X."/>
            <person name="Luo G."/>
            <person name="Jiang Y."/>
            <person name="Liu J."/>
            <person name="Wang Z."/>
            <person name="Sha Y."/>
            <person name="Zhang B."/>
            <person name="Wu H."/>
            <person name="Tang D."/>
            <person name="Shen Q."/>
            <person name="Xue P."/>
            <person name="Zou S."/>
            <person name="Wang X."/>
            <person name="Liu X."/>
            <person name="Wang F."/>
            <person name="Yang Y."/>
            <person name="An X."/>
            <person name="Dong Z."/>
            <person name="Zhang K."/>
            <person name="Zhang X."/>
            <person name="Luo M.C."/>
            <person name="Dvorak J."/>
            <person name="Tong Y."/>
            <person name="Wang J."/>
            <person name="Yang H."/>
            <person name="Li Z."/>
            <person name="Wang D."/>
            <person name="Zhang A."/>
            <person name="Wang J."/>
        </authorList>
    </citation>
    <scope>NUCLEOTIDE SEQUENCE</scope>
    <source>
        <strain evidence="2">cv. G1812</strain>
    </source>
</reference>
<dbReference type="EnsemblPlants" id="TuG1812G0500000770.01.T01">
    <property type="protein sequence ID" value="TuG1812G0500000770.01.T01.cds429532"/>
    <property type="gene ID" value="TuG1812G0500000770.01"/>
</dbReference>
<evidence type="ECO:0000313" key="1">
    <source>
        <dbReference type="EnsemblPlants" id="TuG1812G0500000770.01.T01.cds429532"/>
    </source>
</evidence>
<reference evidence="1" key="2">
    <citation type="submission" date="2018-03" db="EMBL/GenBank/DDBJ databases">
        <title>The Triticum urartu genome reveals the dynamic nature of wheat genome evolution.</title>
        <authorList>
            <person name="Ling H."/>
            <person name="Ma B."/>
            <person name="Shi X."/>
            <person name="Liu H."/>
            <person name="Dong L."/>
            <person name="Sun H."/>
            <person name="Cao Y."/>
            <person name="Gao Q."/>
            <person name="Zheng S."/>
            <person name="Li Y."/>
            <person name="Yu Y."/>
            <person name="Du H."/>
            <person name="Qi M."/>
            <person name="Li Y."/>
            <person name="Yu H."/>
            <person name="Cui Y."/>
            <person name="Wang N."/>
            <person name="Chen C."/>
            <person name="Wu H."/>
            <person name="Zhao Y."/>
            <person name="Zhang J."/>
            <person name="Li Y."/>
            <person name="Zhou W."/>
            <person name="Zhang B."/>
            <person name="Hu W."/>
            <person name="Eijk M."/>
            <person name="Tang J."/>
            <person name="Witsenboer H."/>
            <person name="Zhao S."/>
            <person name="Li Z."/>
            <person name="Zhang A."/>
            <person name="Wang D."/>
            <person name="Liang C."/>
        </authorList>
    </citation>
    <scope>NUCLEOTIDE SEQUENCE [LARGE SCALE GENOMIC DNA]</scope>
    <source>
        <strain evidence="1">cv. G1812</strain>
    </source>
</reference>
<sequence length="66" mass="7341">TFSPKESNLELSSVASCSFFAIRQNLLLMSSSNFLLRTLHISSSFFALSLCSRSIHIEESDSRIPS</sequence>
<evidence type="ECO:0000313" key="2">
    <source>
        <dbReference type="Proteomes" id="UP000015106"/>
    </source>
</evidence>
<dbReference type="Proteomes" id="UP000015106">
    <property type="component" value="Chromosome 5"/>
</dbReference>
<accession>A0A8R7UC23</accession>
<dbReference type="AlphaFoldDB" id="A0A8R7UC23"/>